<evidence type="ECO:0000313" key="2">
    <source>
        <dbReference type="EMBL" id="MFB9830708.1"/>
    </source>
</evidence>
<protein>
    <submittedName>
        <fullName evidence="2">GNAT family N-acetyltransferase</fullName>
        <ecNumber evidence="2">2.3.-.-</ecNumber>
    </submittedName>
</protein>
<feature type="domain" description="N-acetyltransferase" evidence="1">
    <location>
        <begin position="5"/>
        <end position="154"/>
    </location>
</feature>
<proteinExistence type="predicted"/>
<keyword evidence="3" id="KW-1185">Reference proteome</keyword>
<sequence length="156" mass="18105">MSDDVRLRDVKEEDLERFFEQENDAEAVRRSMFTPRRDRERFMTHWATILGDATVFVQTVTVDGDVAGHIVAWSERDRRFLGYWLARQHWGRGVGTKALTLFLQREKARPLYADPFVGNTGSVRLLEKLGFQRAETLWHGEHEHLMFVLGGSADRG</sequence>
<dbReference type="SUPFAM" id="SSF55729">
    <property type="entry name" value="Acyl-CoA N-acyltransferases (Nat)"/>
    <property type="match status" value="1"/>
</dbReference>
<evidence type="ECO:0000313" key="3">
    <source>
        <dbReference type="Proteomes" id="UP001589627"/>
    </source>
</evidence>
<dbReference type="EC" id="2.3.-.-" evidence="2"/>
<dbReference type="PANTHER" id="PTHR43328:SF1">
    <property type="entry name" value="N-ACETYLTRANSFERASE DOMAIN-CONTAINING PROTEIN"/>
    <property type="match status" value="1"/>
</dbReference>
<keyword evidence="2" id="KW-0808">Transferase</keyword>
<dbReference type="GO" id="GO:0016746">
    <property type="term" value="F:acyltransferase activity"/>
    <property type="evidence" value="ECO:0007669"/>
    <property type="project" value="UniProtKB-KW"/>
</dbReference>
<comment type="caution">
    <text evidence="2">The sequence shown here is derived from an EMBL/GenBank/DDBJ whole genome shotgun (WGS) entry which is preliminary data.</text>
</comment>
<name>A0ABV5Y6S1_9ACTN</name>
<dbReference type="Gene3D" id="3.40.630.30">
    <property type="match status" value="1"/>
</dbReference>
<dbReference type="Pfam" id="PF13302">
    <property type="entry name" value="Acetyltransf_3"/>
    <property type="match status" value="1"/>
</dbReference>
<dbReference type="Proteomes" id="UP001589627">
    <property type="component" value="Unassembled WGS sequence"/>
</dbReference>
<keyword evidence="2" id="KW-0012">Acyltransferase</keyword>
<dbReference type="PANTHER" id="PTHR43328">
    <property type="entry name" value="ACETYLTRANSFERASE-RELATED"/>
    <property type="match status" value="1"/>
</dbReference>
<dbReference type="RefSeq" id="WP_378193347.1">
    <property type="nucleotide sequence ID" value="NZ_JBHLZP010000002.1"/>
</dbReference>
<gene>
    <name evidence="2" type="ORF">ACFFNX_00635</name>
</gene>
<reference evidence="2 3" key="1">
    <citation type="submission" date="2024-09" db="EMBL/GenBank/DDBJ databases">
        <authorList>
            <person name="Sun Q."/>
            <person name="Mori K."/>
        </authorList>
    </citation>
    <scope>NUCLEOTIDE SEQUENCE [LARGE SCALE GENOMIC DNA]</scope>
    <source>
        <strain evidence="2 3">TBRC 0563</strain>
    </source>
</reference>
<accession>A0ABV5Y6S1</accession>
<dbReference type="EMBL" id="JBHLZP010000002">
    <property type="protein sequence ID" value="MFB9830708.1"/>
    <property type="molecule type" value="Genomic_DNA"/>
</dbReference>
<dbReference type="InterPro" id="IPR000182">
    <property type="entry name" value="GNAT_dom"/>
</dbReference>
<dbReference type="InterPro" id="IPR016181">
    <property type="entry name" value="Acyl_CoA_acyltransferase"/>
</dbReference>
<organism evidence="2 3">
    <name type="scientific">Actinoallomurus acaciae</name>
    <dbReference type="NCBI Taxonomy" id="502577"/>
    <lineage>
        <taxon>Bacteria</taxon>
        <taxon>Bacillati</taxon>
        <taxon>Actinomycetota</taxon>
        <taxon>Actinomycetes</taxon>
        <taxon>Streptosporangiales</taxon>
        <taxon>Thermomonosporaceae</taxon>
        <taxon>Actinoallomurus</taxon>
    </lineage>
</organism>
<evidence type="ECO:0000259" key="1">
    <source>
        <dbReference type="PROSITE" id="PS51186"/>
    </source>
</evidence>
<dbReference type="PROSITE" id="PS51186">
    <property type="entry name" value="GNAT"/>
    <property type="match status" value="1"/>
</dbReference>